<dbReference type="AlphaFoldDB" id="A0A8G1EGD3"/>
<evidence type="ECO:0000313" key="1">
    <source>
        <dbReference type="EMBL" id="QYZ79708.1"/>
    </source>
</evidence>
<organism evidence="1 2">
    <name type="scientific">Methanofollis formosanus</name>
    <dbReference type="NCBI Taxonomy" id="299308"/>
    <lineage>
        <taxon>Archaea</taxon>
        <taxon>Methanobacteriati</taxon>
        <taxon>Methanobacteriota</taxon>
        <taxon>Stenosarchaea group</taxon>
        <taxon>Methanomicrobia</taxon>
        <taxon>Methanomicrobiales</taxon>
        <taxon>Methanomicrobiaceae</taxon>
        <taxon>Methanofollis</taxon>
    </lineage>
</organism>
<dbReference type="PROSITE" id="PS51257">
    <property type="entry name" value="PROKAR_LIPOPROTEIN"/>
    <property type="match status" value="1"/>
</dbReference>
<gene>
    <name evidence="1" type="ORF">E2N92_09860</name>
</gene>
<proteinExistence type="predicted"/>
<dbReference type="KEGG" id="mfk:E2N92_09860"/>
<reference evidence="1" key="1">
    <citation type="journal article" date="2005" name="Int. J. Syst. Evol. Microbiol.">
        <title>Methanofollis formosanus sp. nov., isolated from a fish pond.</title>
        <authorList>
            <person name="Wu S.Y."/>
            <person name="Chen S.C."/>
            <person name="Lai M.C."/>
        </authorList>
    </citation>
    <scope>NUCLEOTIDE SEQUENCE</scope>
    <source>
        <strain evidence="1">ML15</strain>
    </source>
</reference>
<keyword evidence="2" id="KW-1185">Reference proteome</keyword>
<dbReference type="Proteomes" id="UP000826709">
    <property type="component" value="Chromosome"/>
</dbReference>
<accession>A0A8G1EGD3</accession>
<protein>
    <submittedName>
        <fullName evidence="1">Uncharacterized protein</fullName>
    </submittedName>
</protein>
<evidence type="ECO:0000313" key="2">
    <source>
        <dbReference type="Proteomes" id="UP000826709"/>
    </source>
</evidence>
<dbReference type="EMBL" id="CP037968">
    <property type="protein sequence ID" value="QYZ79708.1"/>
    <property type="molecule type" value="Genomic_DNA"/>
</dbReference>
<name>A0A8G1EGD3_9EURY</name>
<reference evidence="1" key="2">
    <citation type="submission" date="2019-03" db="EMBL/GenBank/DDBJ databases">
        <authorList>
            <person name="Chen S.-C."/>
            <person name="Wu S.-Y."/>
            <person name="Lai M.-C."/>
        </authorList>
    </citation>
    <scope>NUCLEOTIDE SEQUENCE</scope>
    <source>
        <strain evidence="1">ML15</strain>
    </source>
</reference>
<dbReference type="RefSeq" id="WP_220681017.1">
    <property type="nucleotide sequence ID" value="NZ_CP037968.1"/>
</dbReference>
<sequence>MKKAMLPALPPILPAGAAGSCPQIGQFVTYDNDLQEETHVSNCEEYPCCNHQRLFSADLRKTTIPSTDIRLRGTRPTGDSIDEFKHATDVVISLTTRPYPIMGSTLNFRVPSDIIGKEGCPVSLPARCALATEKATGKLTWQQRASPSEILASPKVQRRIAILRDQNDEECEGDD</sequence>